<dbReference type="Gene3D" id="3.30.230.90">
    <property type="match status" value="1"/>
</dbReference>
<dbReference type="InterPro" id="IPR018788">
    <property type="entry name" value="Proteasome_assmbl_chp_3"/>
</dbReference>
<keyword evidence="2" id="KW-1185">Reference proteome</keyword>
<dbReference type="Pfam" id="PF10178">
    <property type="entry name" value="PAC3"/>
    <property type="match status" value="1"/>
</dbReference>
<name>A0A8J5BXJ1_CHIOP</name>
<evidence type="ECO:0000313" key="1">
    <source>
        <dbReference type="EMBL" id="KAG0712158.1"/>
    </source>
</evidence>
<sequence>MTLSPQIGMASLLKDHPDRPSSARSQVFAKLINGTHTEFAVLVYSNRIFVTVTQCGKIGNLFSVHQESAQDKDCLSAKALTIFNIKCVLGVDSEDTEQAVRLLAERLDASLPLLISLTLPVLDRATTLQVADALLEKRCW</sequence>
<accession>A0A8J5BXJ1</accession>
<dbReference type="PANTHER" id="PTHR31051">
    <property type="entry name" value="PROTEASOME ASSEMBLY CHAPERONE 3"/>
    <property type="match status" value="1"/>
</dbReference>
<evidence type="ECO:0008006" key="3">
    <source>
        <dbReference type="Google" id="ProtNLM"/>
    </source>
</evidence>
<dbReference type="Proteomes" id="UP000770661">
    <property type="component" value="Unassembled WGS sequence"/>
</dbReference>
<reference evidence="1" key="1">
    <citation type="submission" date="2020-07" db="EMBL/GenBank/DDBJ databases">
        <title>The High-quality genome of the commercially important snow crab, Chionoecetes opilio.</title>
        <authorList>
            <person name="Jeong J.-H."/>
            <person name="Ryu S."/>
        </authorList>
    </citation>
    <scope>NUCLEOTIDE SEQUENCE</scope>
    <source>
        <strain evidence="1">MADBK_172401_WGS</strain>
        <tissue evidence="1">Digestive gland</tissue>
    </source>
</reference>
<dbReference type="EMBL" id="JACEEZ010022682">
    <property type="protein sequence ID" value="KAG0712158.1"/>
    <property type="molecule type" value="Genomic_DNA"/>
</dbReference>
<dbReference type="PANTHER" id="PTHR31051:SF1">
    <property type="entry name" value="PROTEASOME ASSEMBLY CHAPERONE 3"/>
    <property type="match status" value="1"/>
</dbReference>
<proteinExistence type="predicted"/>
<organism evidence="1 2">
    <name type="scientific">Chionoecetes opilio</name>
    <name type="common">Atlantic snow crab</name>
    <name type="synonym">Cancer opilio</name>
    <dbReference type="NCBI Taxonomy" id="41210"/>
    <lineage>
        <taxon>Eukaryota</taxon>
        <taxon>Metazoa</taxon>
        <taxon>Ecdysozoa</taxon>
        <taxon>Arthropoda</taxon>
        <taxon>Crustacea</taxon>
        <taxon>Multicrustacea</taxon>
        <taxon>Malacostraca</taxon>
        <taxon>Eumalacostraca</taxon>
        <taxon>Eucarida</taxon>
        <taxon>Decapoda</taxon>
        <taxon>Pleocyemata</taxon>
        <taxon>Brachyura</taxon>
        <taxon>Eubrachyura</taxon>
        <taxon>Majoidea</taxon>
        <taxon>Majidae</taxon>
        <taxon>Chionoecetes</taxon>
    </lineage>
</organism>
<evidence type="ECO:0000313" key="2">
    <source>
        <dbReference type="Proteomes" id="UP000770661"/>
    </source>
</evidence>
<dbReference type="GO" id="GO:0043248">
    <property type="term" value="P:proteasome assembly"/>
    <property type="evidence" value="ECO:0007669"/>
    <property type="project" value="InterPro"/>
</dbReference>
<dbReference type="OrthoDB" id="5839at2759"/>
<gene>
    <name evidence="1" type="ORF">GWK47_019063</name>
</gene>
<dbReference type="InterPro" id="IPR053720">
    <property type="entry name" value="Psm_Assembly_Chaperone"/>
</dbReference>
<protein>
    <recommendedName>
        <fullName evidence="3">Proteasome assembly chaperone 3</fullName>
    </recommendedName>
</protein>
<comment type="caution">
    <text evidence="1">The sequence shown here is derived from an EMBL/GenBank/DDBJ whole genome shotgun (WGS) entry which is preliminary data.</text>
</comment>
<dbReference type="AlphaFoldDB" id="A0A8J5BXJ1"/>